<proteinExistence type="predicted"/>
<organism evidence="3 4">
    <name type="scientific">Streptomyces lannensis</name>
    <dbReference type="NCBI Taxonomy" id="766498"/>
    <lineage>
        <taxon>Bacteria</taxon>
        <taxon>Bacillati</taxon>
        <taxon>Actinomycetota</taxon>
        <taxon>Actinomycetes</taxon>
        <taxon>Kitasatosporales</taxon>
        <taxon>Streptomycetaceae</taxon>
        <taxon>Streptomyces</taxon>
    </lineage>
</organism>
<dbReference type="InterPro" id="IPR003018">
    <property type="entry name" value="GAF"/>
</dbReference>
<dbReference type="PANTHER" id="PTHR43156">
    <property type="entry name" value="STAGE II SPORULATION PROTEIN E-RELATED"/>
    <property type="match status" value="1"/>
</dbReference>
<gene>
    <name evidence="3" type="ORF">GCM10022207_71840</name>
</gene>
<comment type="caution">
    <text evidence="3">The sequence shown here is derived from an EMBL/GenBank/DDBJ whole genome shotgun (WGS) entry which is preliminary data.</text>
</comment>
<sequence length="715" mass="76853">MYFMPDLPTRGPEVLGPLFDQVVEESGAHGGLLLLLPPGEPMLFAALLSGFPAKYVGPWTRIWLQSNFAIARSARERRQIWMGPSERALLYPESAVAAPYPYAVVDTPLVTGDTLWGVLNLLWPGSHPPEPVPEELKVVDAGAHRLSKLLNRCAEDGHPVRPHRRPLVVHRQEANHYRADEARAGAHFAERLPGGGLGMNLEGEVTFVTAAAADLLGTARGDLIGALPWEALPWLSDLVYEDSYRRALFTRLPTSFTALRPPDVWLSFRLFPGASGISVRLKRTAAPAGTATSGIPARTTEAAALTPTTDEAPTRVGSLYHLMQLATVLSQAVEVQDVVKIVCSPVMSAFDAEGIALLTVDGARLRLLGHRGLPEEATRMIDGRLVDIATPAARCILEQEALYFSSPQEMDHAFSGWSARSRLSAFAMMPLTALGRPVGCVAFGYREPHRFGSGYRTLFTSLSGLLAQALDRAQLYDTQHQLARRLQDLLLPTALPEIPGLQVAARYRPATRGVEIGGDFYDLIRLDSGCAAAIGDVQGHNVTAAALMGQVRTAVHATAGARPDEVLTRANKLLTDLDAGLFTSCLYAHVDFATHRAVLATAGHPPPLLLDPEGQVTILDVPPGPLLGIEPDALYTPMETPLPPGSALLLYTDGLVETPGTDIDVSLAELADHLRRTAGSPPDAIADGLLRQAPGSTAGTDDVALILIRREDDQD</sequence>
<dbReference type="SMART" id="SM00331">
    <property type="entry name" value="PP2C_SIG"/>
    <property type="match status" value="1"/>
</dbReference>
<evidence type="ECO:0000259" key="2">
    <source>
        <dbReference type="SMART" id="SM00331"/>
    </source>
</evidence>
<dbReference type="InterPro" id="IPR001932">
    <property type="entry name" value="PPM-type_phosphatase-like_dom"/>
</dbReference>
<dbReference type="InterPro" id="IPR036457">
    <property type="entry name" value="PPM-type-like_dom_sf"/>
</dbReference>
<dbReference type="InterPro" id="IPR052016">
    <property type="entry name" value="Bact_Sigma-Reg"/>
</dbReference>
<keyword evidence="1" id="KW-0378">Hydrolase</keyword>
<dbReference type="CDD" id="cd00130">
    <property type="entry name" value="PAS"/>
    <property type="match status" value="1"/>
</dbReference>
<evidence type="ECO:0000256" key="1">
    <source>
        <dbReference type="ARBA" id="ARBA00022801"/>
    </source>
</evidence>
<dbReference type="EMBL" id="BAAAZA010000031">
    <property type="protein sequence ID" value="GAA3893588.1"/>
    <property type="molecule type" value="Genomic_DNA"/>
</dbReference>
<dbReference type="SUPFAM" id="SSF55781">
    <property type="entry name" value="GAF domain-like"/>
    <property type="match status" value="2"/>
</dbReference>
<dbReference type="Proteomes" id="UP001501563">
    <property type="component" value="Unassembled WGS sequence"/>
</dbReference>
<dbReference type="SUPFAM" id="SSF55785">
    <property type="entry name" value="PYP-like sensor domain (PAS domain)"/>
    <property type="match status" value="1"/>
</dbReference>
<name>A0ABP7L3P9_9ACTN</name>
<dbReference type="Gene3D" id="3.30.450.40">
    <property type="match status" value="1"/>
</dbReference>
<protein>
    <submittedName>
        <fullName evidence="3">SpoIIE family protein phosphatase</fullName>
    </submittedName>
</protein>
<dbReference type="InterPro" id="IPR035965">
    <property type="entry name" value="PAS-like_dom_sf"/>
</dbReference>
<evidence type="ECO:0000313" key="3">
    <source>
        <dbReference type="EMBL" id="GAA3893588.1"/>
    </source>
</evidence>
<keyword evidence="4" id="KW-1185">Reference proteome</keyword>
<dbReference type="InterPro" id="IPR000014">
    <property type="entry name" value="PAS"/>
</dbReference>
<dbReference type="Gene3D" id="3.60.40.10">
    <property type="entry name" value="PPM-type phosphatase domain"/>
    <property type="match status" value="1"/>
</dbReference>
<dbReference type="Pfam" id="PF07228">
    <property type="entry name" value="SpoIIE"/>
    <property type="match status" value="1"/>
</dbReference>
<dbReference type="Pfam" id="PF13185">
    <property type="entry name" value="GAF_2"/>
    <property type="match status" value="1"/>
</dbReference>
<dbReference type="InterPro" id="IPR029016">
    <property type="entry name" value="GAF-like_dom_sf"/>
</dbReference>
<evidence type="ECO:0000313" key="4">
    <source>
        <dbReference type="Proteomes" id="UP001501563"/>
    </source>
</evidence>
<dbReference type="SUPFAM" id="SSF81606">
    <property type="entry name" value="PP2C-like"/>
    <property type="match status" value="1"/>
</dbReference>
<accession>A0ABP7L3P9</accession>
<dbReference type="PANTHER" id="PTHR43156:SF2">
    <property type="entry name" value="STAGE II SPORULATION PROTEIN E"/>
    <property type="match status" value="1"/>
</dbReference>
<feature type="domain" description="PPM-type phosphatase" evidence="2">
    <location>
        <begin position="498"/>
        <end position="710"/>
    </location>
</feature>
<reference evidence="4" key="1">
    <citation type="journal article" date="2019" name="Int. J. Syst. Evol. Microbiol.">
        <title>The Global Catalogue of Microorganisms (GCM) 10K type strain sequencing project: providing services to taxonomists for standard genome sequencing and annotation.</title>
        <authorList>
            <consortium name="The Broad Institute Genomics Platform"/>
            <consortium name="The Broad Institute Genome Sequencing Center for Infectious Disease"/>
            <person name="Wu L."/>
            <person name="Ma J."/>
        </authorList>
    </citation>
    <scope>NUCLEOTIDE SEQUENCE [LARGE SCALE GENOMIC DNA]</scope>
    <source>
        <strain evidence="4">JCM 16578</strain>
    </source>
</reference>
<dbReference type="Gene3D" id="3.30.450.20">
    <property type="entry name" value="PAS domain"/>
    <property type="match status" value="1"/>
</dbReference>